<evidence type="ECO:0000256" key="5">
    <source>
        <dbReference type="ARBA" id="ARBA00022840"/>
    </source>
</evidence>
<dbReference type="GO" id="GO:0016887">
    <property type="term" value="F:ATP hydrolysis activity"/>
    <property type="evidence" value="ECO:0007669"/>
    <property type="project" value="InterPro"/>
</dbReference>
<gene>
    <name evidence="11" type="ORF">FYJ30_19450</name>
</gene>
<dbReference type="AlphaFoldDB" id="A0A7K0JL41"/>
<comment type="subcellular location">
    <subcellularLocation>
        <location evidence="1">Cell membrane</location>
        <topology evidence="1">Multi-pass membrane protein</topology>
    </subcellularLocation>
</comment>
<dbReference type="PANTHER" id="PTHR24221:SF654">
    <property type="entry name" value="ATP-BINDING CASSETTE SUB-FAMILY B MEMBER 6"/>
    <property type="match status" value="1"/>
</dbReference>
<evidence type="ECO:0000256" key="8">
    <source>
        <dbReference type="SAM" id="Phobius"/>
    </source>
</evidence>
<dbReference type="SMART" id="SM00382">
    <property type="entry name" value="AAA"/>
    <property type="match status" value="1"/>
</dbReference>
<dbReference type="InterPro" id="IPR017871">
    <property type="entry name" value="ABC_transporter-like_CS"/>
</dbReference>
<feature type="transmembrane region" description="Helical" evidence="8">
    <location>
        <begin position="62"/>
        <end position="89"/>
    </location>
</feature>
<evidence type="ECO:0000259" key="9">
    <source>
        <dbReference type="PROSITE" id="PS50893"/>
    </source>
</evidence>
<dbReference type="EMBL" id="VULU01000051">
    <property type="protein sequence ID" value="MSS50403.1"/>
    <property type="molecule type" value="Genomic_DNA"/>
</dbReference>
<evidence type="ECO:0000313" key="12">
    <source>
        <dbReference type="Proteomes" id="UP000460950"/>
    </source>
</evidence>
<proteinExistence type="predicted"/>
<organism evidence="11 12">
    <name type="scientific">Phocaeicola vulgatus</name>
    <name type="common">Bacteroides vulgatus</name>
    <dbReference type="NCBI Taxonomy" id="821"/>
    <lineage>
        <taxon>Bacteria</taxon>
        <taxon>Pseudomonadati</taxon>
        <taxon>Bacteroidota</taxon>
        <taxon>Bacteroidia</taxon>
        <taxon>Bacteroidales</taxon>
        <taxon>Bacteroidaceae</taxon>
        <taxon>Phocaeicola</taxon>
    </lineage>
</organism>
<dbReference type="GO" id="GO:0005886">
    <property type="term" value="C:plasma membrane"/>
    <property type="evidence" value="ECO:0007669"/>
    <property type="project" value="UniProtKB-SubCell"/>
</dbReference>
<reference evidence="11 12" key="1">
    <citation type="submission" date="2019-09" db="EMBL/GenBank/DDBJ databases">
        <title>In-depth cultivation of the pig gut microbiome towards novel bacterial diversity and tailored functional studies.</title>
        <authorList>
            <person name="Wylensek D."/>
            <person name="Hitch T.C.A."/>
            <person name="Clavel T."/>
        </authorList>
    </citation>
    <scope>NUCLEOTIDE SEQUENCE [LARGE SCALE GENOMIC DNA]</scope>
    <source>
        <strain evidence="11 12">WCA-389-WT-3C</strain>
    </source>
</reference>
<keyword evidence="6 8" id="KW-1133">Transmembrane helix</keyword>
<evidence type="ECO:0000256" key="2">
    <source>
        <dbReference type="ARBA" id="ARBA00022448"/>
    </source>
</evidence>
<dbReference type="FunFam" id="3.40.50.300:FF:000287">
    <property type="entry name" value="Multidrug ABC transporter ATP-binding protein"/>
    <property type="match status" value="1"/>
</dbReference>
<dbReference type="RefSeq" id="WP_154577702.1">
    <property type="nucleotide sequence ID" value="NZ_VULU01000051.1"/>
</dbReference>
<feature type="transmembrane region" description="Helical" evidence="8">
    <location>
        <begin position="20"/>
        <end position="42"/>
    </location>
</feature>
<evidence type="ECO:0000256" key="1">
    <source>
        <dbReference type="ARBA" id="ARBA00004651"/>
    </source>
</evidence>
<feature type="domain" description="ABC transmembrane type-1" evidence="10">
    <location>
        <begin position="20"/>
        <end position="307"/>
    </location>
</feature>
<dbReference type="InterPro" id="IPR036640">
    <property type="entry name" value="ABC1_TM_sf"/>
</dbReference>
<dbReference type="PANTHER" id="PTHR24221">
    <property type="entry name" value="ATP-BINDING CASSETTE SUB-FAMILY B"/>
    <property type="match status" value="1"/>
</dbReference>
<evidence type="ECO:0000256" key="3">
    <source>
        <dbReference type="ARBA" id="ARBA00022692"/>
    </source>
</evidence>
<dbReference type="InterPro" id="IPR039421">
    <property type="entry name" value="Type_1_exporter"/>
</dbReference>
<dbReference type="InterPro" id="IPR003439">
    <property type="entry name" value="ABC_transporter-like_ATP-bd"/>
</dbReference>
<dbReference type="InterPro" id="IPR027417">
    <property type="entry name" value="P-loop_NTPase"/>
</dbReference>
<dbReference type="Gene3D" id="1.20.1560.10">
    <property type="entry name" value="ABC transporter type 1, transmembrane domain"/>
    <property type="match status" value="1"/>
</dbReference>
<dbReference type="PROSITE" id="PS50893">
    <property type="entry name" value="ABC_TRANSPORTER_2"/>
    <property type="match status" value="1"/>
</dbReference>
<feature type="domain" description="ABC transporter" evidence="9">
    <location>
        <begin position="338"/>
        <end position="573"/>
    </location>
</feature>
<keyword evidence="2" id="KW-0813">Transport</keyword>
<name>A0A7K0JL41_PHOVU</name>
<accession>A0A7K0JL41</accession>
<evidence type="ECO:0000313" key="11">
    <source>
        <dbReference type="EMBL" id="MSS50403.1"/>
    </source>
</evidence>
<dbReference type="Pfam" id="PF00664">
    <property type="entry name" value="ABC_membrane"/>
    <property type="match status" value="1"/>
</dbReference>
<dbReference type="CDD" id="cd07346">
    <property type="entry name" value="ABC_6TM_exporters"/>
    <property type="match status" value="1"/>
</dbReference>
<dbReference type="InterPro" id="IPR011527">
    <property type="entry name" value="ABC1_TM_dom"/>
</dbReference>
<dbReference type="SUPFAM" id="SSF52540">
    <property type="entry name" value="P-loop containing nucleoside triphosphate hydrolases"/>
    <property type="match status" value="1"/>
</dbReference>
<keyword evidence="7 8" id="KW-0472">Membrane</keyword>
<keyword evidence="5 11" id="KW-0067">ATP-binding</keyword>
<sequence length="591" mass="66221">MGTLKKLQGYMGQRRILFPLSLILSALSALAGLVPYILIWLIVKELLVPETTCNTDMMVYAWWAAGLAVGGVLLYFAALMASHLAAFRVESNIRRDAMKRVVAMPLGFFDQNTSGRIRKIIDDNASITHTFLAHQLPDLAATVLMPLLTTVLIFAFDWQLGLACLVPVLVAMGLMTYMMNGNGREFMSKYMTALEEMNTEAVEYVRGIPVVKVFQQTIYSFKNFHLSIMNYNRMVTAYTRMWCHPMTFYTVIINGFAFFLAPVSILMIGRGDEPVSVLVDFFLFILLTPLFSQSIMKSMYLQQATGQAGEAINRLEDLLNYEVLKETDNSQKPKQFDIMFEHVSFSYPGTGQKVIDNISFKLPQGQTYALVGASGSGKTTIARLLPRFWDAQEGRISIGGVDVRDISKKSLMDSIAFVFQQAHLFKTTLWENLIYGKSNATKEEVNRAIDAAQCREIIDRLPDGLQTKIGAEGTYLSGGEQQRIVLARAILKDAPIVVLDEATAFADPENEVLIKHALKELTRGKTVLKIAHRLSTVVDADRILVVDNGKIVEEGTHQELLAKKGIYAAMWNEYNRSASWTISRKEDNNHD</sequence>
<feature type="transmembrane region" description="Helical" evidence="8">
    <location>
        <begin position="248"/>
        <end position="269"/>
    </location>
</feature>
<feature type="transmembrane region" description="Helical" evidence="8">
    <location>
        <begin position="275"/>
        <end position="292"/>
    </location>
</feature>
<dbReference type="GO" id="GO:0005524">
    <property type="term" value="F:ATP binding"/>
    <property type="evidence" value="ECO:0007669"/>
    <property type="project" value="UniProtKB-KW"/>
</dbReference>
<evidence type="ECO:0000256" key="7">
    <source>
        <dbReference type="ARBA" id="ARBA00023136"/>
    </source>
</evidence>
<dbReference type="PROSITE" id="PS00211">
    <property type="entry name" value="ABC_TRANSPORTER_1"/>
    <property type="match status" value="1"/>
</dbReference>
<evidence type="ECO:0000259" key="10">
    <source>
        <dbReference type="PROSITE" id="PS50929"/>
    </source>
</evidence>
<protein>
    <submittedName>
        <fullName evidence="11">ABC transporter ATP-binding protein</fullName>
    </submittedName>
</protein>
<comment type="caution">
    <text evidence="11">The sequence shown here is derived from an EMBL/GenBank/DDBJ whole genome shotgun (WGS) entry which is preliminary data.</text>
</comment>
<dbReference type="GO" id="GO:0140359">
    <property type="term" value="F:ABC-type transporter activity"/>
    <property type="evidence" value="ECO:0007669"/>
    <property type="project" value="InterPro"/>
</dbReference>
<keyword evidence="3 8" id="KW-0812">Transmembrane</keyword>
<evidence type="ECO:0000256" key="4">
    <source>
        <dbReference type="ARBA" id="ARBA00022741"/>
    </source>
</evidence>
<dbReference type="PROSITE" id="PS50929">
    <property type="entry name" value="ABC_TM1F"/>
    <property type="match status" value="1"/>
</dbReference>
<evidence type="ECO:0000256" key="6">
    <source>
        <dbReference type="ARBA" id="ARBA00022989"/>
    </source>
</evidence>
<keyword evidence="4" id="KW-0547">Nucleotide-binding</keyword>
<feature type="transmembrane region" description="Helical" evidence="8">
    <location>
        <begin position="160"/>
        <end position="179"/>
    </location>
</feature>
<dbReference type="Proteomes" id="UP000460950">
    <property type="component" value="Unassembled WGS sequence"/>
</dbReference>
<dbReference type="InterPro" id="IPR003593">
    <property type="entry name" value="AAA+_ATPase"/>
</dbReference>
<dbReference type="SUPFAM" id="SSF90123">
    <property type="entry name" value="ABC transporter transmembrane region"/>
    <property type="match status" value="1"/>
</dbReference>
<dbReference type="Pfam" id="PF00005">
    <property type="entry name" value="ABC_tran"/>
    <property type="match status" value="1"/>
</dbReference>
<dbReference type="Gene3D" id="3.40.50.300">
    <property type="entry name" value="P-loop containing nucleotide triphosphate hydrolases"/>
    <property type="match status" value="1"/>
</dbReference>